<dbReference type="PANTHER" id="PTHR13720:SF53">
    <property type="entry name" value="ANAPHASE-PROMOTING COMPLEX SUBUNIT 4 WD40 DOMAIN-CONTAINING PROTEIN"/>
    <property type="match status" value="1"/>
</dbReference>
<evidence type="ECO:0000313" key="5">
    <source>
        <dbReference type="EMBL" id="KAG6955378.1"/>
    </source>
</evidence>
<sequence length="702" mass="75995">MRIDAMSRRQSRGIDPDLFAPSAQSSGDDRYVKAPPSACSNFDYRGTTSSSSQSGYRNEYDNIYASGNNQMQQEHSSQSELTIELEHLSGYTGKGKNTIHAHPTDTDSYITCMGSAVVIGKIYDSQSQVLLCAHEEEINVMSLSSTGTFLASAQVPPHFGRTDRGGAFIVVWDLASGRERYRLEGFSRPVLQMAFSPDDHFLAASSEDCRIILWDMRTSEVVLTKTFPTPITILNWGNMDEKCRRPKYSLAFAHSSQLLNGELAYDIAAMQYRLEVSTFSMPNVGIARTYLCAAITQTRTDVLAGTAAGELVVFNTESLVYRNAVPVVRNGVHSVAACGDTGYVYVGAGDGVLKKLVGRDSDWNLVGQVQLVGGITSISISPGGAQLFAGTSAGKMYHVVANTLVTSELASSHLGSVTSCAFGDSCEEVATISVDGSIRVWDLSTYHLKCMTTEAVAGLCIAITTSSTHSGLMVSGWADGWLRAYDAATAQPKWHIATAHRGEVTAVACSAQYIVSGASDGGVSIWSFATRELVFQFHEHKRAVTGVLVDVKLPHRVHSCGVDKALFIYDLKGARRIVAQQVREGAFHGITQRLDSETEIVTAGADGRLLFWDCDEPDPVQFIVDPSRLRVTCVQVSPSGRFLATCGEDCEVKLFDVGSSALLASARGHSNTVNALAWSLDERQLVSVGSDSCICVWNFYQE</sequence>
<keyword evidence="6" id="KW-1185">Reference proteome</keyword>
<feature type="repeat" description="WD" evidence="3">
    <location>
        <begin position="410"/>
        <end position="445"/>
    </location>
</feature>
<dbReference type="AlphaFoldDB" id="A0A8J5J3E5"/>
<dbReference type="PANTHER" id="PTHR13720">
    <property type="entry name" value="WD-40 REPEAT PROTEIN"/>
    <property type="match status" value="1"/>
</dbReference>
<accession>A0A8J5J3E5</accession>
<keyword evidence="1 3" id="KW-0853">WD repeat</keyword>
<dbReference type="PROSITE" id="PS50294">
    <property type="entry name" value="WD_REPEATS_REGION"/>
    <property type="match status" value="3"/>
</dbReference>
<dbReference type="EMBL" id="JAENGY010000873">
    <property type="protein sequence ID" value="KAG6955378.1"/>
    <property type="molecule type" value="Genomic_DNA"/>
</dbReference>
<comment type="caution">
    <text evidence="5">The sequence shown here is derived from an EMBL/GenBank/DDBJ whole genome shotgun (WGS) entry which is preliminary data.</text>
</comment>
<feature type="repeat" description="WD" evidence="3">
    <location>
        <begin position="666"/>
        <end position="702"/>
    </location>
</feature>
<evidence type="ECO:0008006" key="7">
    <source>
        <dbReference type="Google" id="ProtNLM"/>
    </source>
</evidence>
<dbReference type="InterPro" id="IPR050630">
    <property type="entry name" value="WD_repeat_EMAP"/>
</dbReference>
<dbReference type="PROSITE" id="PS50082">
    <property type="entry name" value="WD_REPEATS_2"/>
    <property type="match status" value="4"/>
</dbReference>
<evidence type="ECO:0000256" key="2">
    <source>
        <dbReference type="ARBA" id="ARBA00022737"/>
    </source>
</evidence>
<dbReference type="InterPro" id="IPR001680">
    <property type="entry name" value="WD40_rpt"/>
</dbReference>
<keyword evidence="2" id="KW-0677">Repeat</keyword>
<feature type="compositionally biased region" description="Basic and acidic residues" evidence="4">
    <location>
        <begin position="1"/>
        <end position="15"/>
    </location>
</feature>
<dbReference type="CDD" id="cd00200">
    <property type="entry name" value="WD40"/>
    <property type="match status" value="1"/>
</dbReference>
<gene>
    <name evidence="5" type="ORF">JG688_00011890</name>
</gene>
<protein>
    <recommendedName>
        <fullName evidence="7">Cilia-and flagella-associated protein 52</fullName>
    </recommendedName>
</protein>
<feature type="repeat" description="WD" evidence="3">
    <location>
        <begin position="183"/>
        <end position="224"/>
    </location>
</feature>
<organism evidence="5 6">
    <name type="scientific">Phytophthora aleatoria</name>
    <dbReference type="NCBI Taxonomy" id="2496075"/>
    <lineage>
        <taxon>Eukaryota</taxon>
        <taxon>Sar</taxon>
        <taxon>Stramenopiles</taxon>
        <taxon>Oomycota</taxon>
        <taxon>Peronosporomycetes</taxon>
        <taxon>Peronosporales</taxon>
        <taxon>Peronosporaceae</taxon>
        <taxon>Phytophthora</taxon>
    </lineage>
</organism>
<name>A0A8J5J3E5_9STRA</name>
<dbReference type="Proteomes" id="UP000709295">
    <property type="component" value="Unassembled WGS sequence"/>
</dbReference>
<evidence type="ECO:0000256" key="3">
    <source>
        <dbReference type="PROSITE-ProRule" id="PRU00221"/>
    </source>
</evidence>
<evidence type="ECO:0000313" key="6">
    <source>
        <dbReference type="Proteomes" id="UP000709295"/>
    </source>
</evidence>
<dbReference type="Pfam" id="PF00400">
    <property type="entry name" value="WD40"/>
    <property type="match status" value="5"/>
</dbReference>
<feature type="region of interest" description="Disordered" evidence="4">
    <location>
        <begin position="1"/>
        <end position="34"/>
    </location>
</feature>
<dbReference type="InterPro" id="IPR019775">
    <property type="entry name" value="WD40_repeat_CS"/>
</dbReference>
<dbReference type="GO" id="GO:0005929">
    <property type="term" value="C:cilium"/>
    <property type="evidence" value="ECO:0007669"/>
    <property type="project" value="UniProtKB-ARBA"/>
</dbReference>
<dbReference type="SMART" id="SM00320">
    <property type="entry name" value="WD40"/>
    <property type="match status" value="7"/>
</dbReference>
<evidence type="ECO:0000256" key="4">
    <source>
        <dbReference type="SAM" id="MobiDB-lite"/>
    </source>
</evidence>
<proteinExistence type="predicted"/>
<reference evidence="5" key="1">
    <citation type="submission" date="2021-01" db="EMBL/GenBank/DDBJ databases">
        <title>Phytophthora aleatoria, a newly-described species from Pinus radiata is distinct from Phytophthora cactorum isolates based on comparative genomics.</title>
        <authorList>
            <person name="Mcdougal R."/>
            <person name="Panda P."/>
            <person name="Williams N."/>
            <person name="Studholme D.J."/>
        </authorList>
    </citation>
    <scope>NUCLEOTIDE SEQUENCE</scope>
    <source>
        <strain evidence="5">NZFS 4037</strain>
    </source>
</reference>
<dbReference type="PROSITE" id="PS00678">
    <property type="entry name" value="WD_REPEATS_1"/>
    <property type="match status" value="3"/>
</dbReference>
<evidence type="ECO:0000256" key="1">
    <source>
        <dbReference type="ARBA" id="ARBA00022574"/>
    </source>
</evidence>
<feature type="repeat" description="WD" evidence="3">
    <location>
        <begin position="497"/>
        <end position="536"/>
    </location>
</feature>